<keyword evidence="7" id="KW-0449">Lipoprotein</keyword>
<feature type="domain" description="UPAR/Ly6" evidence="9">
    <location>
        <begin position="164"/>
        <end position="250"/>
    </location>
</feature>
<feature type="compositionally biased region" description="Low complexity" evidence="8">
    <location>
        <begin position="53"/>
        <end position="62"/>
    </location>
</feature>
<dbReference type="GO" id="GO:0005886">
    <property type="term" value="C:plasma membrane"/>
    <property type="evidence" value="ECO:0007669"/>
    <property type="project" value="UniProtKB-SubCell"/>
</dbReference>
<keyword evidence="11" id="KW-1185">Reference proteome</keyword>
<evidence type="ECO:0000256" key="6">
    <source>
        <dbReference type="ARBA" id="ARBA00023180"/>
    </source>
</evidence>
<sequence>MGGMQGQRHGMVMVGSGGWGNGWQVRDKVTQEQTAAREQDPQRQRSESGRDGGAAAATAGPGSHWAPLRRADLCLGGQQGQRPGTARLVGVGQAGWGRFPSWADACTEPCGMPLAGGLPTPAQPVPIRPPKCRGPHCSQMTPEMRTVLLLLAILAVATGPALALRCHVCTSSSNCKQPQVCPAGSRSCRTMHTVEPLRGNLVTKDCVESCTPSYTLQGQVSSGTGSIQCCQEDLCNEKLHNAAPTRTTFAHSLGLVLGLLALVLAPSL</sequence>
<dbReference type="GO" id="GO:0098552">
    <property type="term" value="C:side of membrane"/>
    <property type="evidence" value="ECO:0007669"/>
    <property type="project" value="UniProtKB-KW"/>
</dbReference>
<protein>
    <recommendedName>
        <fullName evidence="9">UPAR/Ly6 domain-containing protein</fullName>
    </recommendedName>
</protein>
<evidence type="ECO:0000256" key="3">
    <source>
        <dbReference type="ARBA" id="ARBA00022622"/>
    </source>
</evidence>
<dbReference type="InterPro" id="IPR018363">
    <property type="entry name" value="CD59_antigen_CS"/>
</dbReference>
<evidence type="ECO:0000256" key="1">
    <source>
        <dbReference type="ARBA" id="ARBA00004609"/>
    </source>
</evidence>
<dbReference type="eggNOG" id="ENOG502SGKP">
    <property type="taxonomic scope" value="Eukaryota"/>
</dbReference>
<dbReference type="GO" id="GO:0009986">
    <property type="term" value="C:cell surface"/>
    <property type="evidence" value="ECO:0007669"/>
    <property type="project" value="InterPro"/>
</dbReference>
<keyword evidence="4" id="KW-0732">Signal</keyword>
<reference evidence="10" key="3">
    <citation type="submission" date="2025-09" db="UniProtKB">
        <authorList>
            <consortium name="Ensembl"/>
        </authorList>
    </citation>
    <scope>IDENTIFICATION</scope>
</reference>
<reference evidence="10 11" key="1">
    <citation type="submission" date="2012-03" db="EMBL/GenBank/DDBJ databases">
        <title>Whole Genome Assembly of Papio anubis.</title>
        <authorList>
            <person name="Liu Y.L."/>
            <person name="Abraham K.A."/>
            <person name="Akbar H.A."/>
            <person name="Ali S.A."/>
            <person name="Anosike U.A."/>
            <person name="Aqrawi P.A."/>
            <person name="Arias F.A."/>
            <person name="Attaway T.A."/>
            <person name="Awwad R.A."/>
            <person name="Babu C.B."/>
            <person name="Bandaranaike D.B."/>
            <person name="Battles P.B."/>
            <person name="Bell A.B."/>
            <person name="Beltran B.B."/>
            <person name="Berhane-Mersha D.B."/>
            <person name="Bess C.B."/>
            <person name="Bickham C.B."/>
            <person name="Bolden T.B."/>
            <person name="Carter K.C."/>
            <person name="Chau D.C."/>
            <person name="Chavez A.C."/>
            <person name="Clerc-Blankenburg K.C."/>
            <person name="Coyle M.C."/>
            <person name="Dao M.D."/>
            <person name="Davila M.L.D."/>
            <person name="Davy-Carroll L.D."/>
            <person name="Denson S.D."/>
            <person name="Dinh H.D."/>
            <person name="Fernandez S.F."/>
            <person name="Fernando P.F."/>
            <person name="Forbes L.F."/>
            <person name="Francis C.F."/>
            <person name="Francisco L.F."/>
            <person name="Fu Q.F."/>
            <person name="Garcia-Iii R.G."/>
            <person name="Garrett T.G."/>
            <person name="Gross S.G."/>
            <person name="Gubbala S.G."/>
            <person name="Hirani K.H."/>
            <person name="Hogues M.H."/>
            <person name="Hollins B.H."/>
            <person name="Jackson L.J."/>
            <person name="Javaid M.J."/>
            <person name="Jhangiani S.J."/>
            <person name="Johnson A.J."/>
            <person name="Johnson B.J."/>
            <person name="Jones J.J."/>
            <person name="Joshi V.J."/>
            <person name="Kalu J.K."/>
            <person name="Khan N.K."/>
            <person name="Korchina V.K."/>
            <person name="Kovar C.K."/>
            <person name="Lago L.L."/>
            <person name="Lara F.L."/>
            <person name="Le T.-K.L."/>
            <person name="Lee S.L."/>
            <person name="Legall-Iii F.L."/>
            <person name="Lemon S.L."/>
            <person name="Liu J.L."/>
            <person name="Liu Y.-S.L."/>
            <person name="Liyanage D.L."/>
            <person name="Lopez J.L."/>
            <person name="Lorensuhewa L.L."/>
            <person name="Mata R.M."/>
            <person name="Mathew T.M."/>
            <person name="Mercado C.M."/>
            <person name="Mercado I.M."/>
            <person name="Morales K.M."/>
            <person name="Morgan M.M."/>
            <person name="Munidasa M.M."/>
            <person name="Ngo D.N."/>
            <person name="Nguyen L.N."/>
            <person name="Nguyen T.N."/>
            <person name="Nguyen N.N."/>
            <person name="Obregon M.O."/>
            <person name="Okwuonu G.O."/>
            <person name="Ongeri F.O."/>
            <person name="Onwere C.O."/>
            <person name="Osifeso I.O."/>
            <person name="Parra A.P."/>
            <person name="Patil S.P."/>
            <person name="Perez A.P."/>
            <person name="Perez Y.P."/>
            <person name="Pham C.P."/>
            <person name="Pu L.-L.P."/>
            <person name="Puazo M.P."/>
            <person name="Quiroz J.Q."/>
            <person name="Rouhana J.R."/>
            <person name="Ruiz M.R."/>
            <person name="Ruiz S.-J.R."/>
            <person name="Saada N.S."/>
            <person name="Santibanez J.S."/>
            <person name="Scheel M.S."/>
            <person name="Schneider B.S."/>
            <person name="Simmons D.S."/>
            <person name="Sisson I.S."/>
            <person name="Tang L.-Y.T."/>
            <person name="Thornton R.T."/>
            <person name="Tisius J.T."/>
            <person name="Toledanes G.T."/>
            <person name="Trejos Z.T."/>
            <person name="Usmani K.U."/>
            <person name="Varghese R.V."/>
            <person name="Vattathil S.V."/>
            <person name="Vee V.V."/>
            <person name="Walker D.W."/>
            <person name="Weissenberger G.W."/>
            <person name="White C.W."/>
            <person name="Williams A.W."/>
            <person name="Woodworth J.W."/>
            <person name="Wright R.W."/>
            <person name="Zhu Y.Z."/>
            <person name="Han Y.H."/>
            <person name="Newsham I.N."/>
            <person name="Nazareth L.N."/>
            <person name="Worley K.W."/>
            <person name="Muzny D.M."/>
            <person name="Rogers J.R."/>
            <person name="Gibbs R.G."/>
        </authorList>
    </citation>
    <scope>NUCLEOTIDE SEQUENCE [LARGE SCALE GENOMIC DNA]</scope>
</reference>
<evidence type="ECO:0000256" key="4">
    <source>
        <dbReference type="ARBA" id="ARBA00022729"/>
    </source>
</evidence>
<evidence type="ECO:0000313" key="11">
    <source>
        <dbReference type="Proteomes" id="UP000028761"/>
    </source>
</evidence>
<dbReference type="PANTHER" id="PTHR16982">
    <property type="entry name" value="LYMPHOCYTE ANTIGEN 6D"/>
    <property type="match status" value="1"/>
</dbReference>
<keyword evidence="2" id="KW-1003">Cell membrane</keyword>
<feature type="region of interest" description="Disordered" evidence="8">
    <location>
        <begin position="1"/>
        <end position="64"/>
    </location>
</feature>
<feature type="compositionally biased region" description="Basic and acidic residues" evidence="8">
    <location>
        <begin position="25"/>
        <end position="50"/>
    </location>
</feature>
<dbReference type="GO" id="GO:0030098">
    <property type="term" value="P:lymphocyte differentiation"/>
    <property type="evidence" value="ECO:0007669"/>
    <property type="project" value="InterPro"/>
</dbReference>
<dbReference type="InterPro" id="IPR016054">
    <property type="entry name" value="LY6_UPA_recep-like"/>
</dbReference>
<name>A0A096MSF9_PAPAN</name>
<keyword evidence="3" id="KW-0336">GPI-anchor</keyword>
<evidence type="ECO:0000313" key="10">
    <source>
        <dbReference type="Ensembl" id="ENSPANP00000002728.2"/>
    </source>
</evidence>
<dbReference type="SMART" id="SM00134">
    <property type="entry name" value="LU"/>
    <property type="match status" value="1"/>
</dbReference>
<dbReference type="Pfam" id="PF00087">
    <property type="entry name" value="Toxin_TOLIP"/>
    <property type="match status" value="1"/>
</dbReference>
<dbReference type="PANTHER" id="PTHR16982:SF2">
    <property type="entry name" value="LYMPHOCYTE ANTIGEN 6D"/>
    <property type="match status" value="1"/>
</dbReference>
<dbReference type="OMA" id="GSHWAPL"/>
<dbReference type="Proteomes" id="UP000028761">
    <property type="component" value="Chromosome 8"/>
</dbReference>
<dbReference type="SUPFAM" id="SSF57302">
    <property type="entry name" value="Snake toxin-like"/>
    <property type="match status" value="1"/>
</dbReference>
<evidence type="ECO:0000256" key="7">
    <source>
        <dbReference type="ARBA" id="ARBA00023288"/>
    </source>
</evidence>
<reference evidence="10" key="2">
    <citation type="submission" date="2025-08" db="UniProtKB">
        <authorList>
            <consortium name="Ensembl"/>
        </authorList>
    </citation>
    <scope>IDENTIFICATION</scope>
</reference>
<dbReference type="GeneTree" id="ENSGT00730000111514"/>
<organism evidence="10 11">
    <name type="scientific">Papio anubis</name>
    <name type="common">Olive baboon</name>
    <dbReference type="NCBI Taxonomy" id="9555"/>
    <lineage>
        <taxon>Eukaryota</taxon>
        <taxon>Metazoa</taxon>
        <taxon>Chordata</taxon>
        <taxon>Craniata</taxon>
        <taxon>Vertebrata</taxon>
        <taxon>Euteleostomi</taxon>
        <taxon>Mammalia</taxon>
        <taxon>Eutheria</taxon>
        <taxon>Euarchontoglires</taxon>
        <taxon>Primates</taxon>
        <taxon>Haplorrhini</taxon>
        <taxon>Catarrhini</taxon>
        <taxon>Cercopithecidae</taxon>
        <taxon>Cercopithecinae</taxon>
        <taxon>Papio</taxon>
    </lineage>
</organism>
<proteinExistence type="predicted"/>
<dbReference type="FunFam" id="2.10.60.10:FF:000003">
    <property type="entry name" value="lymphocyte antigen 6E isoform X1"/>
    <property type="match status" value="1"/>
</dbReference>
<dbReference type="PROSITE" id="PS00983">
    <property type="entry name" value="LY6_UPAR"/>
    <property type="match status" value="1"/>
</dbReference>
<comment type="subcellular location">
    <subcellularLocation>
        <location evidence="1">Cell membrane</location>
        <topology evidence="1">Lipid-anchor</topology>
        <topology evidence="1">GPI-anchor</topology>
    </subcellularLocation>
</comment>
<dbReference type="Gene3D" id="2.10.60.10">
    <property type="entry name" value="CD59"/>
    <property type="match status" value="1"/>
</dbReference>
<evidence type="ECO:0000256" key="8">
    <source>
        <dbReference type="SAM" id="MobiDB-lite"/>
    </source>
</evidence>
<dbReference type="InterPro" id="IPR042339">
    <property type="entry name" value="Ly6D"/>
</dbReference>
<dbReference type="InterPro" id="IPR045860">
    <property type="entry name" value="Snake_toxin-like_sf"/>
</dbReference>
<dbReference type="Bgee" id="ENSPANG00000012599">
    <property type="expression patterns" value="Expressed in esophagus and 6 other cell types or tissues"/>
</dbReference>
<keyword evidence="5" id="KW-0472">Membrane</keyword>
<accession>A0A096MSF9</accession>
<dbReference type="AlphaFoldDB" id="A0A096MSF9"/>
<evidence type="ECO:0000256" key="2">
    <source>
        <dbReference type="ARBA" id="ARBA00022475"/>
    </source>
</evidence>
<dbReference type="CDD" id="cd23542">
    <property type="entry name" value="TFP_LU_ECD_Ly6D"/>
    <property type="match status" value="1"/>
</dbReference>
<evidence type="ECO:0000256" key="5">
    <source>
        <dbReference type="ARBA" id="ARBA00023136"/>
    </source>
</evidence>
<dbReference type="HOGENOM" id="CLU_161471_0_0_1"/>
<keyword evidence="6" id="KW-0325">Glycoprotein</keyword>
<dbReference type="InterPro" id="IPR035076">
    <property type="entry name" value="Toxin/TOLIP"/>
</dbReference>
<evidence type="ECO:0000259" key="9">
    <source>
        <dbReference type="SMART" id="SM00134"/>
    </source>
</evidence>
<dbReference type="Ensembl" id="ENSPANT00000003899.3">
    <property type="protein sequence ID" value="ENSPANP00000002728.2"/>
    <property type="gene ID" value="ENSPANG00000012599.3"/>
</dbReference>